<proteinExistence type="predicted"/>
<keyword evidence="2" id="KW-1185">Reference proteome</keyword>
<dbReference type="RefSeq" id="WP_324694909.1">
    <property type="nucleotide sequence ID" value="NZ_JAYMYJ010000095.1"/>
</dbReference>
<name>A0ABU6CXT7_9GAMM</name>
<evidence type="ECO:0000313" key="2">
    <source>
        <dbReference type="Proteomes" id="UP001308005"/>
    </source>
</evidence>
<evidence type="ECO:0000313" key="1">
    <source>
        <dbReference type="EMBL" id="MEB4591362.1"/>
    </source>
</evidence>
<protein>
    <recommendedName>
        <fullName evidence="3">Type II toxin-antitoxin system VapC family toxin</fullName>
    </recommendedName>
</protein>
<gene>
    <name evidence="1" type="ORF">VSS37_10260</name>
</gene>
<dbReference type="Proteomes" id="UP001308005">
    <property type="component" value="Unassembled WGS sequence"/>
</dbReference>
<reference evidence="2" key="1">
    <citation type="submission" date="2023-07" db="EMBL/GenBank/DDBJ databases">
        <title>The carbon used by Thiothrix.</title>
        <authorList>
            <person name="Chen L."/>
        </authorList>
    </citation>
    <scope>NUCLEOTIDE SEQUENCE [LARGE SCALE GENOMIC DNA]</scope>
</reference>
<comment type="caution">
    <text evidence="1">The sequence shown here is derived from an EMBL/GenBank/DDBJ whole genome shotgun (WGS) entry which is preliminary data.</text>
</comment>
<dbReference type="EMBL" id="JAYMYJ010000095">
    <property type="protein sequence ID" value="MEB4591362.1"/>
    <property type="molecule type" value="Genomic_DNA"/>
</dbReference>
<organism evidence="1 2">
    <name type="scientific">Candidatus Thiothrix phosphatis</name>
    <dbReference type="NCBI Taxonomy" id="3112415"/>
    <lineage>
        <taxon>Bacteria</taxon>
        <taxon>Pseudomonadati</taxon>
        <taxon>Pseudomonadota</taxon>
        <taxon>Gammaproteobacteria</taxon>
        <taxon>Thiotrichales</taxon>
        <taxon>Thiotrichaceae</taxon>
        <taxon>Thiothrix</taxon>
    </lineage>
</organism>
<accession>A0ABU6CXT7</accession>
<evidence type="ECO:0008006" key="3">
    <source>
        <dbReference type="Google" id="ProtNLM"/>
    </source>
</evidence>
<dbReference type="Gene3D" id="3.40.50.1010">
    <property type="entry name" value="5'-nuclease"/>
    <property type="match status" value="1"/>
</dbReference>
<dbReference type="SUPFAM" id="SSF88723">
    <property type="entry name" value="PIN domain-like"/>
    <property type="match status" value="1"/>
</dbReference>
<sequence length="51" mass="6008">MHRRHRLARNALRPWAAIALSNQLILVTRNVDDFSMYSQLVVENWFSAQPN</sequence>
<reference evidence="1 2" key="2">
    <citation type="submission" date="2024-01" db="EMBL/GenBank/DDBJ databases">
        <authorList>
            <person name="Xie X."/>
        </authorList>
    </citation>
    <scope>NUCLEOTIDE SEQUENCE [LARGE SCALE GENOMIC DNA]</scope>
    <source>
        <strain evidence="1">SCUT-1</strain>
    </source>
</reference>
<dbReference type="InterPro" id="IPR029060">
    <property type="entry name" value="PIN-like_dom_sf"/>
</dbReference>